<gene>
    <name evidence="2" type="ORF">LY04_01391</name>
</gene>
<dbReference type="InterPro" id="IPR036770">
    <property type="entry name" value="Ankyrin_rpt-contain_sf"/>
</dbReference>
<organism evidence="2 3">
    <name type="scientific">Oceanimonas baumannii</name>
    <dbReference type="NCBI Taxonomy" id="129578"/>
    <lineage>
        <taxon>Bacteria</taxon>
        <taxon>Pseudomonadati</taxon>
        <taxon>Pseudomonadota</taxon>
        <taxon>Gammaproteobacteria</taxon>
        <taxon>Aeromonadales</taxon>
        <taxon>Aeromonadaceae</taxon>
        <taxon>Oceanimonas</taxon>
    </lineage>
</organism>
<evidence type="ECO:0000313" key="3">
    <source>
        <dbReference type="Proteomes" id="UP000295058"/>
    </source>
</evidence>
<feature type="chain" id="PRO_5045424692" description="Ankyrin repeat domain-containing protein" evidence="1">
    <location>
        <begin position="25"/>
        <end position="92"/>
    </location>
</feature>
<dbReference type="InterPro" id="IPR002110">
    <property type="entry name" value="Ankyrin_rpt"/>
</dbReference>
<evidence type="ECO:0008006" key="4">
    <source>
        <dbReference type="Google" id="ProtNLM"/>
    </source>
</evidence>
<dbReference type="Gene3D" id="1.25.40.20">
    <property type="entry name" value="Ankyrin repeat-containing domain"/>
    <property type="match status" value="1"/>
</dbReference>
<protein>
    <recommendedName>
        <fullName evidence="4">Ankyrin repeat domain-containing protein</fullName>
    </recommendedName>
</protein>
<dbReference type="Proteomes" id="UP000295058">
    <property type="component" value="Unassembled WGS sequence"/>
</dbReference>
<dbReference type="Pfam" id="PF12796">
    <property type="entry name" value="Ank_2"/>
    <property type="match status" value="1"/>
</dbReference>
<evidence type="ECO:0000313" key="2">
    <source>
        <dbReference type="EMBL" id="TDW59750.1"/>
    </source>
</evidence>
<proteinExistence type="predicted"/>
<dbReference type="SUPFAM" id="SSF48403">
    <property type="entry name" value="Ankyrin repeat"/>
    <property type="match status" value="1"/>
</dbReference>
<feature type="signal peptide" evidence="1">
    <location>
        <begin position="1"/>
        <end position="24"/>
    </location>
</feature>
<reference evidence="2 3" key="1">
    <citation type="submission" date="2019-03" db="EMBL/GenBank/DDBJ databases">
        <title>Genomic Encyclopedia of Archaeal and Bacterial Type Strains, Phase II (KMG-II): from individual species to whole genera.</title>
        <authorList>
            <person name="Goeker M."/>
        </authorList>
    </citation>
    <scope>NUCLEOTIDE SEQUENCE [LARGE SCALE GENOMIC DNA]</scope>
    <source>
        <strain evidence="2 3">DSM 15594</strain>
    </source>
</reference>
<accession>A0ABY2F033</accession>
<evidence type="ECO:0000256" key="1">
    <source>
        <dbReference type="SAM" id="SignalP"/>
    </source>
</evidence>
<keyword evidence="1" id="KW-0732">Signal</keyword>
<dbReference type="EMBL" id="SODO01000004">
    <property type="protein sequence ID" value="TDW59750.1"/>
    <property type="molecule type" value="Genomic_DNA"/>
</dbReference>
<keyword evidence="3" id="KW-1185">Reference proteome</keyword>
<comment type="caution">
    <text evidence="2">The sequence shown here is derived from an EMBL/GenBank/DDBJ whole genome shotgun (WGS) entry which is preliminary data.</text>
</comment>
<name>A0ABY2F033_9GAMM</name>
<dbReference type="RefSeq" id="WP_243832801.1">
    <property type="nucleotide sequence ID" value="NZ_NQJF01000005.1"/>
</dbReference>
<sequence>MSLARFSIHGFLLGALLMSLMTHAAGGEPEQQLRAAAINGDAPRITALLNAGAQLESRDDNGRTALMLATRHNQVDAAQVLMAFYCLTGMYR</sequence>